<accession>A0A938B343</accession>
<evidence type="ECO:0000313" key="3">
    <source>
        <dbReference type="Proteomes" id="UP000712673"/>
    </source>
</evidence>
<feature type="transmembrane region" description="Helical" evidence="1">
    <location>
        <begin position="149"/>
        <end position="169"/>
    </location>
</feature>
<feature type="transmembrane region" description="Helical" evidence="1">
    <location>
        <begin position="53"/>
        <end position="75"/>
    </location>
</feature>
<keyword evidence="1" id="KW-0812">Transmembrane</keyword>
<dbReference type="AlphaFoldDB" id="A0A938B343"/>
<protein>
    <submittedName>
        <fullName evidence="2">Uncharacterized protein</fullName>
    </submittedName>
</protein>
<name>A0A938B343_UNCTE</name>
<feature type="transmembrane region" description="Helical" evidence="1">
    <location>
        <begin position="189"/>
        <end position="211"/>
    </location>
</feature>
<feature type="transmembrane region" description="Helical" evidence="1">
    <location>
        <begin position="115"/>
        <end position="137"/>
    </location>
</feature>
<organism evidence="2 3">
    <name type="scientific">Tectimicrobiota bacterium</name>
    <dbReference type="NCBI Taxonomy" id="2528274"/>
    <lineage>
        <taxon>Bacteria</taxon>
        <taxon>Pseudomonadati</taxon>
        <taxon>Nitrospinota/Tectimicrobiota group</taxon>
        <taxon>Candidatus Tectimicrobiota</taxon>
    </lineage>
</organism>
<evidence type="ECO:0000256" key="1">
    <source>
        <dbReference type="SAM" id="Phobius"/>
    </source>
</evidence>
<feature type="transmembrane region" description="Helical" evidence="1">
    <location>
        <begin position="87"/>
        <end position="109"/>
    </location>
</feature>
<keyword evidence="1" id="KW-0472">Membrane</keyword>
<feature type="transmembrane region" description="Helical" evidence="1">
    <location>
        <begin position="223"/>
        <end position="242"/>
    </location>
</feature>
<evidence type="ECO:0000313" key="2">
    <source>
        <dbReference type="EMBL" id="MBM3223395.1"/>
    </source>
</evidence>
<dbReference type="EMBL" id="VGLS01000137">
    <property type="protein sequence ID" value="MBM3223395.1"/>
    <property type="molecule type" value="Genomic_DNA"/>
</dbReference>
<comment type="caution">
    <text evidence="2">The sequence shown here is derived from an EMBL/GenBank/DDBJ whole genome shotgun (WGS) entry which is preliminary data.</text>
</comment>
<sequence>MSTSVVTSPGPTRGDSSQNGLWLRSKPWDMCCLTGSSLFVVLPLLLYAQVGRAAIVVNLVVAGLVGGPHMYATFFRTFGDSAFRRGYRVLLLSSLGIPALVIAGAVWHFQLLLTLFFFWASLHVLHQIVYILACYERKQPQPPPPWSRAIDYAVVCSSLYPLASYHLVHDTFYIGTTPLLYPEALKTPIVYYATTSVFALAFLLFLVKTACDIWRGRPHYPKWLLMGTTIGLALLMTSYSGARLEIAFQGLNT</sequence>
<reference evidence="2" key="1">
    <citation type="submission" date="2019-03" db="EMBL/GenBank/DDBJ databases">
        <title>Lake Tanganyika Metagenome-Assembled Genomes (MAGs).</title>
        <authorList>
            <person name="Tran P."/>
        </authorList>
    </citation>
    <scope>NUCLEOTIDE SEQUENCE</scope>
    <source>
        <strain evidence="2">K_DeepCast_65m_m2_066</strain>
    </source>
</reference>
<proteinExistence type="predicted"/>
<feature type="non-terminal residue" evidence="2">
    <location>
        <position position="253"/>
    </location>
</feature>
<keyword evidence="1" id="KW-1133">Transmembrane helix</keyword>
<gene>
    <name evidence="2" type="ORF">FJZ47_06300</name>
</gene>
<dbReference type="Proteomes" id="UP000712673">
    <property type="component" value="Unassembled WGS sequence"/>
</dbReference>